<gene>
    <name evidence="2" type="ORF">SAMN04489745_0518</name>
</gene>
<dbReference type="Gene3D" id="3.30.1390.10">
    <property type="match status" value="1"/>
</dbReference>
<name>A0A1H4K717_9MICC</name>
<keyword evidence="1" id="KW-0472">Membrane</keyword>
<dbReference type="Proteomes" id="UP000182652">
    <property type="component" value="Unassembled WGS sequence"/>
</dbReference>
<evidence type="ECO:0000256" key="1">
    <source>
        <dbReference type="SAM" id="Phobius"/>
    </source>
</evidence>
<dbReference type="InterPro" id="IPR014719">
    <property type="entry name" value="Ribosomal_bL12_C/ClpS-like"/>
</dbReference>
<dbReference type="RefSeq" id="WP_066213628.1">
    <property type="nucleotide sequence ID" value="NZ_FNSN01000003.1"/>
</dbReference>
<keyword evidence="1" id="KW-1133">Transmembrane helix</keyword>
<organism evidence="2 3">
    <name type="scientific">Arthrobacter woluwensis</name>
    <dbReference type="NCBI Taxonomy" id="156980"/>
    <lineage>
        <taxon>Bacteria</taxon>
        <taxon>Bacillati</taxon>
        <taxon>Actinomycetota</taxon>
        <taxon>Actinomycetes</taxon>
        <taxon>Micrococcales</taxon>
        <taxon>Micrococcaceae</taxon>
        <taxon>Arthrobacter</taxon>
    </lineage>
</organism>
<feature type="transmembrane region" description="Helical" evidence="1">
    <location>
        <begin position="6"/>
        <end position="22"/>
    </location>
</feature>
<keyword evidence="1" id="KW-0812">Transmembrane</keyword>
<dbReference type="EMBL" id="FNSN01000003">
    <property type="protein sequence ID" value="SEB53702.1"/>
    <property type="molecule type" value="Genomic_DNA"/>
</dbReference>
<keyword evidence="3" id="KW-1185">Reference proteome</keyword>
<dbReference type="AlphaFoldDB" id="A0A1H4K717"/>
<accession>A0A1H4K717</accession>
<reference evidence="2 3" key="1">
    <citation type="submission" date="2016-10" db="EMBL/GenBank/DDBJ databases">
        <authorList>
            <person name="de Groot N.N."/>
        </authorList>
    </citation>
    <scope>NUCLEOTIDE SEQUENCE [LARGE SCALE GENOMIC DNA]</scope>
    <source>
        <strain evidence="2 3">DSM 10495</strain>
    </source>
</reference>
<protein>
    <recommendedName>
        <fullName evidence="4">Ribosomal protein L7/L12 C-terminal domain-containing protein</fullName>
    </recommendedName>
</protein>
<evidence type="ECO:0000313" key="2">
    <source>
        <dbReference type="EMBL" id="SEB53702.1"/>
    </source>
</evidence>
<proteinExistence type="predicted"/>
<evidence type="ECO:0000313" key="3">
    <source>
        <dbReference type="Proteomes" id="UP000182652"/>
    </source>
</evidence>
<evidence type="ECO:0008006" key="4">
    <source>
        <dbReference type="Google" id="ProtNLM"/>
    </source>
</evidence>
<sequence>MEPLLIPLLILIAVVAVVLLLARRWNRPSEPVEERDPRELAREATRGLSSEQHRALYSLIAQEQLIGAIKVYREATGVGLRQARDTVLAMARYPQPYLAAPQAADGGEAAEEDAPEVFGYRYRAIASSGDTTLEVSSNMLNDQIYGRIRELAVHGEREQAAALLARHSTISLDEAREFVALL</sequence>